<dbReference type="InterPro" id="IPR013830">
    <property type="entry name" value="SGNH_hydro"/>
</dbReference>
<accession>A0ABR8NJN6</accession>
<dbReference type="EMBL" id="JACXZS010000002">
    <property type="protein sequence ID" value="MBD3940875.1"/>
    <property type="molecule type" value="Genomic_DNA"/>
</dbReference>
<name>A0ABR8NJN6_9MICO</name>
<protein>
    <submittedName>
        <fullName evidence="3">SGNH/GDSL hydrolase family protein</fullName>
    </submittedName>
</protein>
<proteinExistence type="predicted"/>
<keyword evidence="4" id="KW-1185">Reference proteome</keyword>
<dbReference type="RefSeq" id="WP_191170510.1">
    <property type="nucleotide sequence ID" value="NZ_JACXZS010000002.1"/>
</dbReference>
<feature type="region of interest" description="Disordered" evidence="1">
    <location>
        <begin position="256"/>
        <end position="306"/>
    </location>
</feature>
<evidence type="ECO:0000313" key="4">
    <source>
        <dbReference type="Proteomes" id="UP000598426"/>
    </source>
</evidence>
<dbReference type="Proteomes" id="UP000598426">
    <property type="component" value="Unassembled WGS sequence"/>
</dbReference>
<dbReference type="InterPro" id="IPR053140">
    <property type="entry name" value="GDSL_Rv0518-like"/>
</dbReference>
<dbReference type="PANTHER" id="PTHR43784">
    <property type="entry name" value="GDSL-LIKE LIPASE/ACYLHYDROLASE, PUTATIVE (AFU_ORTHOLOGUE AFUA_2G00820)-RELATED"/>
    <property type="match status" value="1"/>
</dbReference>
<gene>
    <name evidence="3" type="ORF">IF188_04050</name>
</gene>
<reference evidence="3 4" key="1">
    <citation type="submission" date="2020-09" db="EMBL/GenBank/DDBJ databases">
        <title>Isolation and identification of active actinomycetes.</title>
        <authorList>
            <person name="Li X."/>
        </authorList>
    </citation>
    <scope>NUCLEOTIDE SEQUENCE [LARGE SCALE GENOMIC DNA]</scope>
    <source>
        <strain evidence="3 4">NEAU-LLC</strain>
    </source>
</reference>
<dbReference type="CDD" id="cd01832">
    <property type="entry name" value="SGNH_hydrolase_like_1"/>
    <property type="match status" value="1"/>
</dbReference>
<dbReference type="PANTHER" id="PTHR43784:SF2">
    <property type="entry name" value="GDSL-LIKE LIPASE_ACYLHYDROLASE, PUTATIVE (AFU_ORTHOLOGUE AFUA_2G00820)-RELATED"/>
    <property type="match status" value="1"/>
</dbReference>
<dbReference type="InterPro" id="IPR036514">
    <property type="entry name" value="SGNH_hydro_sf"/>
</dbReference>
<evidence type="ECO:0000313" key="3">
    <source>
        <dbReference type="EMBL" id="MBD3940875.1"/>
    </source>
</evidence>
<comment type="caution">
    <text evidence="3">The sequence shown here is derived from an EMBL/GenBank/DDBJ whole genome shotgun (WGS) entry which is preliminary data.</text>
</comment>
<organism evidence="3 4">
    <name type="scientific">Microbacterium helvum</name>
    <dbReference type="NCBI Taxonomy" id="2773713"/>
    <lineage>
        <taxon>Bacteria</taxon>
        <taxon>Bacillati</taxon>
        <taxon>Actinomycetota</taxon>
        <taxon>Actinomycetes</taxon>
        <taxon>Micrococcales</taxon>
        <taxon>Microbacteriaceae</taxon>
        <taxon>Microbacterium</taxon>
    </lineage>
</organism>
<sequence length="306" mass="33625">MPTREDHRSPYVANAEQHPWRRYVALGDSFTEGVGDPEPAAPNGLRGWADRVAEVLSEQVDDFAYANLAIRGRLIGQIVDEQVEPAIALKPDLVTFSAGGNDVIRPNGDPDNVAQLFEDAVVRLSQGGATVVVFTGIDTAFTPVFRGIRGKVAIYNENIRAIADKYDCIVADQWALKEVQDMRFFDDDRLHYNALGHHEVARMVLRALNVPNDLQPMQPDPLPIRTWREARAVDLVWAREYLVPWVLRRLRHQSSGDTISAKRPDPLPVTTLAPGKIPTAPPHDAGASRGASGGVGPEAAHRGEEA</sequence>
<evidence type="ECO:0000256" key="1">
    <source>
        <dbReference type="SAM" id="MobiDB-lite"/>
    </source>
</evidence>
<evidence type="ECO:0000259" key="2">
    <source>
        <dbReference type="Pfam" id="PF13472"/>
    </source>
</evidence>
<dbReference type="SUPFAM" id="SSF52266">
    <property type="entry name" value="SGNH hydrolase"/>
    <property type="match status" value="1"/>
</dbReference>
<feature type="domain" description="SGNH hydrolase-type esterase" evidence="2">
    <location>
        <begin position="25"/>
        <end position="197"/>
    </location>
</feature>
<dbReference type="Gene3D" id="3.40.50.1110">
    <property type="entry name" value="SGNH hydrolase"/>
    <property type="match status" value="1"/>
</dbReference>
<dbReference type="GO" id="GO:0016787">
    <property type="term" value="F:hydrolase activity"/>
    <property type="evidence" value="ECO:0007669"/>
    <property type="project" value="UniProtKB-KW"/>
</dbReference>
<dbReference type="Pfam" id="PF13472">
    <property type="entry name" value="Lipase_GDSL_2"/>
    <property type="match status" value="1"/>
</dbReference>
<keyword evidence="3" id="KW-0378">Hydrolase</keyword>